<protein>
    <recommendedName>
        <fullName evidence="4">DUF4190 domain-containing protein</fullName>
    </recommendedName>
</protein>
<keyword evidence="1" id="KW-0812">Transmembrane</keyword>
<organism evidence="2 3">
    <name type="scientific">Candidatus Allocopromorpha excrementipullorum</name>
    <dbReference type="NCBI Taxonomy" id="2840743"/>
    <lineage>
        <taxon>Bacteria</taxon>
        <taxon>Bacillati</taxon>
        <taxon>Bacillota</taxon>
        <taxon>Clostridia</taxon>
        <taxon>Eubacteriales</taxon>
        <taxon>Eubacteriaceae</taxon>
        <taxon>Eubacteriaceae incertae sedis</taxon>
        <taxon>Candidatus Allocopromorpha</taxon>
    </lineage>
</organism>
<accession>A0A9D1N607</accession>
<keyword evidence="1" id="KW-1133">Transmembrane helix</keyword>
<dbReference type="AlphaFoldDB" id="A0A9D1N607"/>
<evidence type="ECO:0000256" key="1">
    <source>
        <dbReference type="SAM" id="Phobius"/>
    </source>
</evidence>
<comment type="caution">
    <text evidence="2">The sequence shown here is derived from an EMBL/GenBank/DDBJ whole genome shotgun (WGS) entry which is preliminary data.</text>
</comment>
<dbReference type="Proteomes" id="UP000824130">
    <property type="component" value="Unassembled WGS sequence"/>
</dbReference>
<gene>
    <name evidence="2" type="ORF">IAD25_03595</name>
</gene>
<feature type="transmembrane region" description="Helical" evidence="1">
    <location>
        <begin position="22"/>
        <end position="55"/>
    </location>
</feature>
<feature type="transmembrane region" description="Helical" evidence="1">
    <location>
        <begin position="75"/>
        <end position="102"/>
    </location>
</feature>
<proteinExistence type="predicted"/>
<dbReference type="EMBL" id="DVOB01000078">
    <property type="protein sequence ID" value="HIU95777.1"/>
    <property type="molecule type" value="Genomic_DNA"/>
</dbReference>
<name>A0A9D1N607_9FIRM</name>
<reference evidence="2" key="2">
    <citation type="journal article" date="2021" name="PeerJ">
        <title>Extensive microbial diversity within the chicken gut microbiome revealed by metagenomics and culture.</title>
        <authorList>
            <person name="Gilroy R."/>
            <person name="Ravi A."/>
            <person name="Getino M."/>
            <person name="Pursley I."/>
            <person name="Horton D.L."/>
            <person name="Alikhan N.F."/>
            <person name="Baker D."/>
            <person name="Gharbi K."/>
            <person name="Hall N."/>
            <person name="Watson M."/>
            <person name="Adriaenssens E.M."/>
            <person name="Foster-Nyarko E."/>
            <person name="Jarju S."/>
            <person name="Secka A."/>
            <person name="Antonio M."/>
            <person name="Oren A."/>
            <person name="Chaudhuri R.R."/>
            <person name="La Ragione R."/>
            <person name="Hildebrand F."/>
            <person name="Pallen M.J."/>
        </authorList>
    </citation>
    <scope>NUCLEOTIDE SEQUENCE</scope>
    <source>
        <strain evidence="2">ChiSjej4B22-8349</strain>
    </source>
</reference>
<evidence type="ECO:0000313" key="2">
    <source>
        <dbReference type="EMBL" id="HIU95777.1"/>
    </source>
</evidence>
<evidence type="ECO:0008006" key="4">
    <source>
        <dbReference type="Google" id="ProtNLM"/>
    </source>
</evidence>
<sequence>MNYNQNGSGGYPNGDIPGKNKAIASLVLGIISVVLWFFGYSSILSIILGIIGLVLSSKAKEEGYDDNLRMAGFVLSLIGIIGGAFFFVACVACVGLLGIAGIGASL</sequence>
<keyword evidence="1" id="KW-0472">Membrane</keyword>
<evidence type="ECO:0000313" key="3">
    <source>
        <dbReference type="Proteomes" id="UP000824130"/>
    </source>
</evidence>
<reference evidence="2" key="1">
    <citation type="submission" date="2020-10" db="EMBL/GenBank/DDBJ databases">
        <authorList>
            <person name="Gilroy R."/>
        </authorList>
    </citation>
    <scope>NUCLEOTIDE SEQUENCE</scope>
    <source>
        <strain evidence="2">ChiSjej4B22-8349</strain>
    </source>
</reference>